<comment type="similarity">
    <text evidence="1">Belongs to the peptidase M16 family.</text>
</comment>
<feature type="domain" description="Peptidase M16 N-terminal" evidence="2">
    <location>
        <begin position="34"/>
        <end position="180"/>
    </location>
</feature>
<dbReference type="Gene3D" id="3.30.830.10">
    <property type="entry name" value="Metalloenzyme, LuxS/M16 peptidase-like"/>
    <property type="match status" value="4"/>
</dbReference>
<keyword evidence="5" id="KW-1185">Reference proteome</keyword>
<sequence length="852" mass="93109">MPKSCSARPRDLALLESLWRESIERYTLPNGLTVLLKPDHSSPVSSVQVWVKTGSIHEGAHLGAGLSHYLEHMLFKGTERRAGREISATVQAHGGYINAYTTFDRTVYYIDVPGNHTAVAIDLLADAVLRSTLPAEEVAKEKDVILREIDMCLDDPDQRLSQALFETAFRTHPYRQPIIGHREVFAASTREDLLGYYRARYVPNNLVLVIVGDFEVAATRASIAEHFGQAPRARLAPVLVPEEAVQLARRDMHLHEDVKVSRAGLGWQIPGLAHPDAPALDMLAMVLGHGDSSILWQAIREKARLVHTIDAMSWSPGTGGLFYVSYLADPDKRVPAEQAILRELDRVAAKGVSAAALAKAVRQAVTSEVNMRKTMSGQASRLGAGEVVVGDVNYTRQYFERLFALTPAKLKQVMRTYLVPEHLTVVSSNPVGASDERSGSVSRPTVSLDFEEIRLPNGARLLIQPNRNLPNLHLRLAFAGGPMFEPAGRRGTNSLLAALLTKDTVRRTAEQVASAIEAVGGSFHEFSGNNSFGLTAEVLPGDSALALELISDAVLRPTFKATRLAIERDSALAALQESLDDVVTVGRKRLREKFFGAHPFAIESGGDETGLKAISVADLQALHSRLIVAGNAVLAVAGDFEARKFVPALKAFLGKLPKGSAPRPQAALTVAPGDFIEIQPRQQAVVYQAFPGPGLLAADYIVSEVADELFSGMSSNLFERVREQKSLAYFVRSSRIVGLHRAMFYFYAGTSPERHGEVINELNLEIERVRSGGVAAEELHRCQVRLKAAKRMGLQTNGARAMGAALNGVYGLPVNDWRDYDARVDAVTLADLTAFARRYFERGQRVQLVVKP</sequence>
<evidence type="ECO:0000259" key="3">
    <source>
        <dbReference type="Pfam" id="PF05193"/>
    </source>
</evidence>
<protein>
    <submittedName>
        <fullName evidence="4">Insulinase family protein</fullName>
    </submittedName>
</protein>
<dbReference type="InterPro" id="IPR050361">
    <property type="entry name" value="MPP/UQCRC_Complex"/>
</dbReference>
<evidence type="ECO:0000259" key="2">
    <source>
        <dbReference type="Pfam" id="PF00675"/>
    </source>
</evidence>
<dbReference type="PANTHER" id="PTHR11851:SF49">
    <property type="entry name" value="MITOCHONDRIAL-PROCESSING PEPTIDASE SUBUNIT ALPHA"/>
    <property type="match status" value="1"/>
</dbReference>
<organism evidence="4 5">
    <name type="scientific">Oleiharenicola lentus</name>
    <dbReference type="NCBI Taxonomy" id="2508720"/>
    <lineage>
        <taxon>Bacteria</taxon>
        <taxon>Pseudomonadati</taxon>
        <taxon>Verrucomicrobiota</taxon>
        <taxon>Opitutia</taxon>
        <taxon>Opitutales</taxon>
        <taxon>Opitutaceae</taxon>
        <taxon>Oleiharenicola</taxon>
    </lineage>
</organism>
<dbReference type="Pfam" id="PF05193">
    <property type="entry name" value="Peptidase_M16_C"/>
    <property type="match status" value="2"/>
</dbReference>
<evidence type="ECO:0000313" key="5">
    <source>
        <dbReference type="Proteomes" id="UP000290218"/>
    </source>
</evidence>
<dbReference type="SUPFAM" id="SSF63411">
    <property type="entry name" value="LuxS/MPP-like metallohydrolase"/>
    <property type="match status" value="4"/>
</dbReference>
<dbReference type="Pfam" id="PF00675">
    <property type="entry name" value="Peptidase_M16"/>
    <property type="match status" value="2"/>
</dbReference>
<dbReference type="GO" id="GO:0046872">
    <property type="term" value="F:metal ion binding"/>
    <property type="evidence" value="ECO:0007669"/>
    <property type="project" value="InterPro"/>
</dbReference>
<evidence type="ECO:0000256" key="1">
    <source>
        <dbReference type="ARBA" id="ARBA00007261"/>
    </source>
</evidence>
<dbReference type="EMBL" id="SDHX01000001">
    <property type="protein sequence ID" value="RXK55502.1"/>
    <property type="molecule type" value="Genomic_DNA"/>
</dbReference>
<gene>
    <name evidence="4" type="ORF">ESB00_06295</name>
</gene>
<accession>A0A4Q1C9I1</accession>
<dbReference type="InterPro" id="IPR011249">
    <property type="entry name" value="Metalloenz_LuxS/M16"/>
</dbReference>
<dbReference type="AlphaFoldDB" id="A0A4Q1C9I1"/>
<dbReference type="PANTHER" id="PTHR11851">
    <property type="entry name" value="METALLOPROTEASE"/>
    <property type="match status" value="1"/>
</dbReference>
<name>A0A4Q1C9I1_9BACT</name>
<dbReference type="OrthoDB" id="9811314at2"/>
<dbReference type="InterPro" id="IPR007863">
    <property type="entry name" value="Peptidase_M16_C"/>
</dbReference>
<dbReference type="InterPro" id="IPR011765">
    <property type="entry name" value="Pept_M16_N"/>
</dbReference>
<proteinExistence type="inferred from homology"/>
<feature type="domain" description="Peptidase M16 N-terminal" evidence="2">
    <location>
        <begin position="474"/>
        <end position="596"/>
    </location>
</feature>
<evidence type="ECO:0000313" key="4">
    <source>
        <dbReference type="EMBL" id="RXK55502.1"/>
    </source>
</evidence>
<reference evidence="4 5" key="1">
    <citation type="submission" date="2019-01" db="EMBL/GenBank/DDBJ databases">
        <title>Lacunisphaera sp. strain TWA-58.</title>
        <authorList>
            <person name="Chen W.-M."/>
        </authorList>
    </citation>
    <scope>NUCLEOTIDE SEQUENCE [LARGE SCALE GENOMIC DNA]</scope>
    <source>
        <strain evidence="4 5">TWA-58</strain>
    </source>
</reference>
<feature type="domain" description="Peptidase M16 C-terminal" evidence="3">
    <location>
        <begin position="189"/>
        <end position="363"/>
    </location>
</feature>
<comment type="caution">
    <text evidence="4">The sequence shown here is derived from an EMBL/GenBank/DDBJ whole genome shotgun (WGS) entry which is preliminary data.</text>
</comment>
<dbReference type="RefSeq" id="WP_129046867.1">
    <property type="nucleotide sequence ID" value="NZ_SDHX01000001.1"/>
</dbReference>
<feature type="domain" description="Peptidase M16 C-terminal" evidence="3">
    <location>
        <begin position="614"/>
        <end position="783"/>
    </location>
</feature>
<dbReference type="Proteomes" id="UP000290218">
    <property type="component" value="Unassembled WGS sequence"/>
</dbReference>